<dbReference type="InterPro" id="IPR006680">
    <property type="entry name" value="Amidohydro-rel"/>
</dbReference>
<dbReference type="STRING" id="1633631.GCA_001442925_01911"/>
<dbReference type="EMBL" id="FAOP01000007">
    <property type="protein sequence ID" value="CUU07835.1"/>
    <property type="molecule type" value="Genomic_DNA"/>
</dbReference>
<accession>A0A0P1NXF5</accession>
<gene>
    <name evidence="2" type="ORF">JGI4_01916</name>
</gene>
<dbReference type="GO" id="GO:0016810">
    <property type="term" value="F:hydrolase activity, acting on carbon-nitrogen (but not peptide) bonds"/>
    <property type="evidence" value="ECO:0007669"/>
    <property type="project" value="InterPro"/>
</dbReference>
<feature type="domain" description="Amidohydrolase-related" evidence="1">
    <location>
        <begin position="71"/>
        <end position="417"/>
    </location>
</feature>
<organism evidence="2 3">
    <name type="scientific">Candidatus Kryptonium thompsonii</name>
    <dbReference type="NCBI Taxonomy" id="1633631"/>
    <lineage>
        <taxon>Bacteria</taxon>
        <taxon>Pseudomonadati</taxon>
        <taxon>Candidatus Kryptoniota</taxon>
        <taxon>Candidatus Kryptonium</taxon>
    </lineage>
</organism>
<dbReference type="CDD" id="cd01299">
    <property type="entry name" value="Met_dep_hydrolase_A"/>
    <property type="match status" value="1"/>
</dbReference>
<dbReference type="RefSeq" id="WP_047134809.1">
    <property type="nucleotide sequence ID" value="NZ_CZVM01000037.1"/>
</dbReference>
<proteinExistence type="predicted"/>
<accession>A0A0P1LKN5</accession>
<accession>A0A0P1LYW8</accession>
<name>A0A0P1LKN5_9BACT</name>
<dbReference type="InterPro" id="IPR032466">
    <property type="entry name" value="Metal_Hydrolase"/>
</dbReference>
<evidence type="ECO:0000259" key="1">
    <source>
        <dbReference type="Pfam" id="PF01979"/>
    </source>
</evidence>
<reference evidence="2 3" key="1">
    <citation type="submission" date="2015-11" db="EMBL/GenBank/DDBJ databases">
        <authorList>
            <person name="Zhang Y."/>
            <person name="Guo Z."/>
        </authorList>
    </citation>
    <scope>NUCLEOTIDE SEQUENCE [LARGE SCALE GENOMIC DNA]</scope>
    <source>
        <strain evidence="2">JGI-4</strain>
    </source>
</reference>
<sequence length="423" mass="46934">MRKIFYLLLIPFLIALSQEKPTVIKCGALIDGKSDEVKKNVLILISGNKIEKVGNFKIPENADVIDLSDMTVLPGLIDAHVHFFLHEGNYDDQLLKESIPYRTIRAVVHAKQTLEAGFTTVRDLETEGAGYADVDLKKAIDQGIIPGPRMQVSTRALSVTGGYALMGYSWEIQVPTGAQLVDGVDEARKAVREQIKYGADWIKIYADSRRRRSEVADSLTWYLTFSDDELKAIVEEANKMNVKVAAHCYSSIAAQKAVNSGVASIEHGLYLDEPTLKLMKEKGVYYCPTLLAYYRWSKREGLSPEVKKMIENTVKLHAETFKRALKVGVKIAFGSDLTEAHGSNAEEFELMVKYGMKPMDAIKSATSVAAELLGWQDKIGSIEPGKLADIIAVKGDPLKDISVLKDVKFVMKDGKIVKNSKQF</sequence>
<accession>A0A0N7MQT5</accession>
<dbReference type="AlphaFoldDB" id="A0A0P1LKN5"/>
<accession>A0A0P1LRS8</accession>
<dbReference type="InterPro" id="IPR051781">
    <property type="entry name" value="Metallo-dep_Hydrolase"/>
</dbReference>
<dbReference type="PANTHER" id="PTHR43135:SF3">
    <property type="entry name" value="ALPHA-D-RIBOSE 1-METHYLPHOSPHONATE 5-TRIPHOSPHATE DIPHOSPHATASE"/>
    <property type="match status" value="1"/>
</dbReference>
<dbReference type="SUPFAM" id="SSF51338">
    <property type="entry name" value="Composite domain of metallo-dependent hydrolases"/>
    <property type="match status" value="1"/>
</dbReference>
<accession>A0A0P1PAE5</accession>
<dbReference type="Gene3D" id="2.30.40.10">
    <property type="entry name" value="Urease, subunit C, domain 1"/>
    <property type="match status" value="1"/>
</dbReference>
<dbReference type="PANTHER" id="PTHR43135">
    <property type="entry name" value="ALPHA-D-RIBOSE 1-METHYLPHOSPHONATE 5-TRIPHOSPHATE DIPHOSPHATASE"/>
    <property type="match status" value="1"/>
</dbReference>
<accession>A0A0P1M365</accession>
<evidence type="ECO:0000313" key="3">
    <source>
        <dbReference type="Proteomes" id="UP000182011"/>
    </source>
</evidence>
<dbReference type="SUPFAM" id="SSF51556">
    <property type="entry name" value="Metallo-dependent hydrolases"/>
    <property type="match status" value="1"/>
</dbReference>
<evidence type="ECO:0000313" key="2">
    <source>
        <dbReference type="EMBL" id="CUU07835.1"/>
    </source>
</evidence>
<dbReference type="Pfam" id="PF01979">
    <property type="entry name" value="Amidohydro_1"/>
    <property type="match status" value="1"/>
</dbReference>
<dbReference type="Proteomes" id="UP000182011">
    <property type="component" value="Unassembled WGS sequence"/>
</dbReference>
<dbReference type="InterPro" id="IPR011059">
    <property type="entry name" value="Metal-dep_hydrolase_composite"/>
</dbReference>
<accession>A0A0S4NAK2</accession>
<dbReference type="Gene3D" id="3.20.20.140">
    <property type="entry name" value="Metal-dependent hydrolases"/>
    <property type="match status" value="1"/>
</dbReference>
<dbReference type="InterPro" id="IPR057744">
    <property type="entry name" value="OTAase-like"/>
</dbReference>
<protein>
    <submittedName>
        <fullName evidence="2">Imidazolonepropionase</fullName>
    </submittedName>
</protein>